<dbReference type="RefSeq" id="WP_087551805.1">
    <property type="nucleotide sequence ID" value="NZ_CP033133.1"/>
</dbReference>
<evidence type="ECO:0000256" key="1">
    <source>
        <dbReference type="SAM" id="SignalP"/>
    </source>
</evidence>
<keyword evidence="5" id="KW-1185">Reference proteome</keyword>
<evidence type="ECO:0000313" key="4">
    <source>
        <dbReference type="Proteomes" id="UP000279962"/>
    </source>
</evidence>
<evidence type="ECO:0000313" key="5">
    <source>
        <dbReference type="Proteomes" id="UP000293863"/>
    </source>
</evidence>
<dbReference type="Proteomes" id="UP000279962">
    <property type="component" value="Chromosome"/>
</dbReference>
<evidence type="ECO:0000313" key="3">
    <source>
        <dbReference type="EMBL" id="RZG48776.1"/>
    </source>
</evidence>
<dbReference type="EMBL" id="CP033133">
    <property type="protein sequence ID" value="AYO54520.1"/>
    <property type="molecule type" value="Genomic_DNA"/>
</dbReference>
<feature type="signal peptide" evidence="1">
    <location>
        <begin position="1"/>
        <end position="20"/>
    </location>
</feature>
<organism evidence="2 4">
    <name type="scientific">Acinetobacter wuhouensis</name>
    <dbReference type="NCBI Taxonomy" id="1879050"/>
    <lineage>
        <taxon>Bacteria</taxon>
        <taxon>Pseudomonadati</taxon>
        <taxon>Pseudomonadota</taxon>
        <taxon>Gammaproteobacteria</taxon>
        <taxon>Moraxellales</taxon>
        <taxon>Moraxellaceae</taxon>
        <taxon>Acinetobacter</taxon>
    </lineage>
</organism>
<dbReference type="Proteomes" id="UP000293863">
    <property type="component" value="Unassembled WGS sequence"/>
</dbReference>
<protein>
    <submittedName>
        <fullName evidence="2">Uncharacterized protein</fullName>
    </submittedName>
</protein>
<reference evidence="3 5" key="2">
    <citation type="submission" date="2019-02" db="EMBL/GenBank/DDBJ databases">
        <title>The Batch Genome Submission of Acinetobacter spp. strains.</title>
        <authorList>
            <person name="Qin J."/>
            <person name="Hu Y."/>
            <person name="Ye H."/>
            <person name="Wei L."/>
            <person name="Feng Y."/>
            <person name="Zong Z."/>
        </authorList>
    </citation>
    <scope>NUCLEOTIDE SEQUENCE [LARGE SCALE GENOMIC DNA]</scope>
    <source>
        <strain evidence="3 5">WCHAW060049</strain>
    </source>
</reference>
<reference evidence="2 4" key="1">
    <citation type="submission" date="2018-10" db="EMBL/GenBank/DDBJ databases">
        <title>The complete genome of Acinetobacter wuhouensis strain WCHAW010062.</title>
        <authorList>
            <person name="Hu Y."/>
            <person name="Long H."/>
            <person name="Feng Y."/>
            <person name="Zong Z."/>
        </authorList>
    </citation>
    <scope>NUCLEOTIDE SEQUENCE [LARGE SCALE GENOMIC DNA]</scope>
    <source>
        <strain evidence="2 4">WCHAW010062</strain>
    </source>
</reference>
<accession>A0A3G2T2N1</accession>
<dbReference type="EMBL" id="SGSQ01000003">
    <property type="protein sequence ID" value="RZG48776.1"/>
    <property type="molecule type" value="Genomic_DNA"/>
</dbReference>
<keyword evidence="1" id="KW-0732">Signal</keyword>
<name>A0A3G2T2N1_9GAMM</name>
<gene>
    <name evidence="2" type="ORF">CDG68_13085</name>
    <name evidence="3" type="ORF">EXU28_02950</name>
</gene>
<dbReference type="AlphaFoldDB" id="A0A3G2T2N1"/>
<evidence type="ECO:0000313" key="2">
    <source>
        <dbReference type="EMBL" id="AYO54520.1"/>
    </source>
</evidence>
<proteinExistence type="predicted"/>
<feature type="chain" id="PRO_5044593457" evidence="1">
    <location>
        <begin position="21"/>
        <end position="164"/>
    </location>
</feature>
<sequence length="164" mass="18506">MKKTALITALFLSFSSFTMAAEQATQVQTAPASTVTATNKTSYIRINTRPEILGLWGMEIPNNKKCTEFYNFRGQNEVVVNSGKEWSIGLFDYQPSPDNTLEKPPVLIMQIKYENNEIDCSGQKQDQSGEVSQYFVKWINKNQINFCASDKGDQCFATLNRVLP</sequence>